<feature type="domain" description="Gcp-like" evidence="7">
    <location>
        <begin position="157"/>
        <end position="225"/>
    </location>
</feature>
<dbReference type="InterPro" id="IPR000905">
    <property type="entry name" value="Gcp-like_dom"/>
</dbReference>
<feature type="domain" description="Gcp-like" evidence="7">
    <location>
        <begin position="286"/>
        <end position="408"/>
    </location>
</feature>
<dbReference type="HOGENOM" id="CLU_023208_4_0_1"/>
<evidence type="ECO:0000256" key="3">
    <source>
        <dbReference type="ARBA" id="ARBA00022694"/>
    </source>
</evidence>
<evidence type="ECO:0000256" key="4">
    <source>
        <dbReference type="ARBA" id="ARBA00022723"/>
    </source>
</evidence>
<sequence length="447" mass="49271">LVLGIESSCDDSSVALVEVSKHNHGELDLDLPTSDVIASHKRWQLRVIFHETVTANNDAFSGIHPLVALDSHRAHLAPLVQKAFRSWQEQQRLLFVAVTRGPGMRSNLAVGLDLAKGIALAQDVPLVGVHHMQAHALTPRLLVAQANRDGYDRKSMNLEATKPEFPYLSILVSGGHTMLMQSQSLTDHAILAETHDIALGDCLDKAARAILPANLLRPPYGAALERFAWHTDVKDLSDLLDHETYEDAPVPTRRQDELERRRSDWGWSLAPPLSESKGGEKSSRRMVYSFAGLQSSVERFMKFELGPHGELTRTARDPDKISLSERQAMAREVQRVAFEHLASRLLLYLTSPDGDVSINTVVVSGGVAANKFLRHVVRGILDARGFSHIKLMFPPIELCTDNALMIAWAGIEMYAAGYTTSLDVGPIRKWPLDTAVTGGGILETTGW</sequence>
<dbReference type="STRING" id="717646.M2MDJ9"/>
<proteinExistence type="inferred from homology"/>
<dbReference type="KEGG" id="bcom:BAUCODRAFT_54455"/>
<dbReference type="HAMAP" id="MF_01445">
    <property type="entry name" value="TsaD"/>
    <property type="match status" value="1"/>
</dbReference>
<evidence type="ECO:0000256" key="2">
    <source>
        <dbReference type="ARBA" id="ARBA00022679"/>
    </source>
</evidence>
<evidence type="ECO:0000259" key="7">
    <source>
        <dbReference type="Pfam" id="PF00814"/>
    </source>
</evidence>
<keyword evidence="2" id="KW-0808">Transferase</keyword>
<organism evidence="8 9">
    <name type="scientific">Baudoinia panamericana (strain UAMH 10762)</name>
    <name type="common">Angels' share fungus</name>
    <name type="synonym">Baudoinia compniacensis (strain UAMH 10762)</name>
    <dbReference type="NCBI Taxonomy" id="717646"/>
    <lineage>
        <taxon>Eukaryota</taxon>
        <taxon>Fungi</taxon>
        <taxon>Dikarya</taxon>
        <taxon>Ascomycota</taxon>
        <taxon>Pezizomycotina</taxon>
        <taxon>Dothideomycetes</taxon>
        <taxon>Dothideomycetidae</taxon>
        <taxon>Mycosphaerellales</taxon>
        <taxon>Teratosphaeriaceae</taxon>
        <taxon>Baudoinia</taxon>
    </lineage>
</organism>
<dbReference type="AlphaFoldDB" id="M2MDJ9"/>
<comment type="catalytic activity">
    <reaction evidence="6">
        <text>L-threonylcarbamoyladenylate + adenosine(37) in tRNA = N(6)-L-threonylcarbamoyladenosine(37) in tRNA + AMP + H(+)</text>
        <dbReference type="Rhea" id="RHEA:37059"/>
        <dbReference type="Rhea" id="RHEA-COMP:10162"/>
        <dbReference type="Rhea" id="RHEA-COMP:10163"/>
        <dbReference type="ChEBI" id="CHEBI:15378"/>
        <dbReference type="ChEBI" id="CHEBI:73682"/>
        <dbReference type="ChEBI" id="CHEBI:74411"/>
        <dbReference type="ChEBI" id="CHEBI:74418"/>
        <dbReference type="ChEBI" id="CHEBI:456215"/>
        <dbReference type="EC" id="2.3.1.234"/>
    </reaction>
</comment>
<keyword evidence="5" id="KW-0012">Acyltransferase</keyword>
<name>M2MDJ9_BAUPA</name>
<evidence type="ECO:0000313" key="8">
    <source>
        <dbReference type="EMBL" id="EMC94616.1"/>
    </source>
</evidence>
<keyword evidence="3" id="KW-0819">tRNA processing</keyword>
<dbReference type="GeneID" id="19115345"/>
<dbReference type="GO" id="GO:0046872">
    <property type="term" value="F:metal ion binding"/>
    <property type="evidence" value="ECO:0007669"/>
    <property type="project" value="UniProtKB-KW"/>
</dbReference>
<evidence type="ECO:0000313" key="9">
    <source>
        <dbReference type="Proteomes" id="UP000011761"/>
    </source>
</evidence>
<dbReference type="eggNOG" id="KOG2707">
    <property type="taxonomic scope" value="Eukaryota"/>
</dbReference>
<dbReference type="InterPro" id="IPR043129">
    <property type="entry name" value="ATPase_NBD"/>
</dbReference>
<keyword evidence="4" id="KW-0479">Metal-binding</keyword>
<reference evidence="8 9" key="1">
    <citation type="journal article" date="2012" name="PLoS Pathog.">
        <title>Diverse lifestyles and strategies of plant pathogenesis encoded in the genomes of eighteen Dothideomycetes fungi.</title>
        <authorList>
            <person name="Ohm R.A."/>
            <person name="Feau N."/>
            <person name="Henrissat B."/>
            <person name="Schoch C.L."/>
            <person name="Horwitz B.A."/>
            <person name="Barry K.W."/>
            <person name="Condon B.J."/>
            <person name="Copeland A.C."/>
            <person name="Dhillon B."/>
            <person name="Glaser F."/>
            <person name="Hesse C.N."/>
            <person name="Kosti I."/>
            <person name="LaButti K."/>
            <person name="Lindquist E.A."/>
            <person name="Lucas S."/>
            <person name="Salamov A.A."/>
            <person name="Bradshaw R.E."/>
            <person name="Ciuffetti L."/>
            <person name="Hamelin R.C."/>
            <person name="Kema G.H.J."/>
            <person name="Lawrence C."/>
            <person name="Scott J.A."/>
            <person name="Spatafora J.W."/>
            <person name="Turgeon B.G."/>
            <person name="de Wit P.J.G.M."/>
            <person name="Zhong S."/>
            <person name="Goodwin S.B."/>
            <person name="Grigoriev I.V."/>
        </authorList>
    </citation>
    <scope>NUCLEOTIDE SEQUENCE [LARGE SCALE GENOMIC DNA]</scope>
    <source>
        <strain evidence="8 9">UAMH 10762</strain>
    </source>
</reference>
<dbReference type="SUPFAM" id="SSF53067">
    <property type="entry name" value="Actin-like ATPase domain"/>
    <property type="match status" value="2"/>
</dbReference>
<dbReference type="Proteomes" id="UP000011761">
    <property type="component" value="Unassembled WGS sequence"/>
</dbReference>
<dbReference type="RefSeq" id="XP_007678140.1">
    <property type="nucleotide sequence ID" value="XM_007679950.1"/>
</dbReference>
<dbReference type="GO" id="GO:0072670">
    <property type="term" value="P:mitochondrial tRNA threonylcarbamoyladenosine modification"/>
    <property type="evidence" value="ECO:0007669"/>
    <property type="project" value="TreeGrafter"/>
</dbReference>
<feature type="domain" description="Gcp-like" evidence="7">
    <location>
        <begin position="55"/>
        <end position="141"/>
    </location>
</feature>
<dbReference type="GO" id="GO:0005739">
    <property type="term" value="C:mitochondrion"/>
    <property type="evidence" value="ECO:0007669"/>
    <property type="project" value="TreeGrafter"/>
</dbReference>
<dbReference type="InterPro" id="IPR017861">
    <property type="entry name" value="KAE1/TsaD"/>
</dbReference>
<dbReference type="PANTHER" id="PTHR11735">
    <property type="entry name" value="TRNA N6-ADENOSINE THREONYLCARBAMOYLTRANSFERASE"/>
    <property type="match status" value="1"/>
</dbReference>
<dbReference type="EMBL" id="KB445558">
    <property type="protein sequence ID" value="EMC94616.1"/>
    <property type="molecule type" value="Genomic_DNA"/>
</dbReference>
<feature type="non-terminal residue" evidence="8">
    <location>
        <position position="1"/>
    </location>
</feature>
<feature type="non-terminal residue" evidence="8">
    <location>
        <position position="447"/>
    </location>
</feature>
<gene>
    <name evidence="8" type="ORF">BAUCODRAFT_54455</name>
</gene>
<evidence type="ECO:0000256" key="1">
    <source>
        <dbReference type="ARBA" id="ARBA00012156"/>
    </source>
</evidence>
<dbReference type="OrthoDB" id="10259622at2759"/>
<dbReference type="Pfam" id="PF00814">
    <property type="entry name" value="TsaD"/>
    <property type="match status" value="3"/>
</dbReference>
<dbReference type="OMA" id="NAAMIGC"/>
<protein>
    <recommendedName>
        <fullName evidence="1">N(6)-L-threonylcarbamoyladenine synthase</fullName>
        <ecNumber evidence="1">2.3.1.234</ecNumber>
    </recommendedName>
</protein>
<dbReference type="Gene3D" id="3.30.420.40">
    <property type="match status" value="2"/>
</dbReference>
<evidence type="ECO:0000256" key="5">
    <source>
        <dbReference type="ARBA" id="ARBA00023315"/>
    </source>
</evidence>
<accession>M2MDJ9</accession>
<evidence type="ECO:0000256" key="6">
    <source>
        <dbReference type="ARBA" id="ARBA00048117"/>
    </source>
</evidence>
<dbReference type="PRINTS" id="PR00789">
    <property type="entry name" value="OSIALOPTASE"/>
</dbReference>
<keyword evidence="9" id="KW-1185">Reference proteome</keyword>
<dbReference type="InterPro" id="IPR022450">
    <property type="entry name" value="TsaD"/>
</dbReference>
<dbReference type="GO" id="GO:0061711">
    <property type="term" value="F:tRNA N(6)-L-threonylcarbamoyladenine synthase activity"/>
    <property type="evidence" value="ECO:0007669"/>
    <property type="project" value="UniProtKB-EC"/>
</dbReference>
<dbReference type="PANTHER" id="PTHR11735:SF6">
    <property type="entry name" value="TRNA N6-ADENOSINE THREONYLCARBAMOYLTRANSFERASE, MITOCHONDRIAL"/>
    <property type="match status" value="1"/>
</dbReference>
<dbReference type="EC" id="2.3.1.234" evidence="1"/>